<dbReference type="GO" id="GO:0003677">
    <property type="term" value="F:DNA binding"/>
    <property type="evidence" value="ECO:0007669"/>
    <property type="project" value="UniProtKB-KW"/>
</dbReference>
<dbReference type="CDD" id="cd00592">
    <property type="entry name" value="HTH_MerR-like"/>
    <property type="match status" value="1"/>
</dbReference>
<comment type="caution">
    <text evidence="3">The sequence shown here is derived from an EMBL/GenBank/DDBJ whole genome shotgun (WGS) entry which is preliminary data.</text>
</comment>
<dbReference type="InterPro" id="IPR047057">
    <property type="entry name" value="MerR_fam"/>
</dbReference>
<keyword evidence="1" id="KW-0238">DNA-binding</keyword>
<dbReference type="InterPro" id="IPR009061">
    <property type="entry name" value="DNA-bd_dom_put_sf"/>
</dbReference>
<organism evidence="3 4">
    <name type="scientific">Ferroacidibacillus organovorans</name>
    <dbReference type="NCBI Taxonomy" id="1765683"/>
    <lineage>
        <taxon>Bacteria</taxon>
        <taxon>Bacillati</taxon>
        <taxon>Bacillota</taxon>
        <taxon>Bacilli</taxon>
        <taxon>Bacillales</taxon>
        <taxon>Alicyclobacillaceae</taxon>
        <taxon>Ferroacidibacillus</taxon>
    </lineage>
</organism>
<dbReference type="Pfam" id="PF13411">
    <property type="entry name" value="MerR_1"/>
    <property type="match status" value="1"/>
</dbReference>
<accession>A0A1V4EQ61</accession>
<dbReference type="GO" id="GO:0003700">
    <property type="term" value="F:DNA-binding transcription factor activity"/>
    <property type="evidence" value="ECO:0007669"/>
    <property type="project" value="InterPro"/>
</dbReference>
<reference evidence="3 4" key="1">
    <citation type="submission" date="2017-02" db="EMBL/GenBank/DDBJ databases">
        <title>Draft genome of Acidibacillus ferrooxidans Huett2.</title>
        <authorList>
            <person name="Schopf S."/>
        </authorList>
    </citation>
    <scope>NUCLEOTIDE SEQUENCE [LARGE SCALE GENOMIC DNA]</scope>
    <source>
        <strain evidence="3 4">Huett2</strain>
    </source>
</reference>
<name>A0A1V4EQ61_9BACL</name>
<evidence type="ECO:0000256" key="1">
    <source>
        <dbReference type="ARBA" id="ARBA00023125"/>
    </source>
</evidence>
<dbReference type="PROSITE" id="PS50937">
    <property type="entry name" value="HTH_MERR_2"/>
    <property type="match status" value="1"/>
</dbReference>
<dbReference type="InterPro" id="IPR000551">
    <property type="entry name" value="MerR-type_HTH_dom"/>
</dbReference>
<dbReference type="SMART" id="SM00422">
    <property type="entry name" value="HTH_MERR"/>
    <property type="match status" value="1"/>
</dbReference>
<evidence type="ECO:0000313" key="3">
    <source>
        <dbReference type="EMBL" id="OPG15075.1"/>
    </source>
</evidence>
<evidence type="ECO:0000259" key="2">
    <source>
        <dbReference type="PROSITE" id="PS50937"/>
    </source>
</evidence>
<gene>
    <name evidence="3" type="ORF">B2M26_13030</name>
</gene>
<keyword evidence="4" id="KW-1185">Reference proteome</keyword>
<proteinExistence type="predicted"/>
<evidence type="ECO:0000313" key="4">
    <source>
        <dbReference type="Proteomes" id="UP000190229"/>
    </source>
</evidence>
<dbReference type="SUPFAM" id="SSF46955">
    <property type="entry name" value="Putative DNA-binding domain"/>
    <property type="match status" value="1"/>
</dbReference>
<dbReference type="PANTHER" id="PTHR30204:SF90">
    <property type="entry name" value="HTH-TYPE TRANSCRIPTIONAL ACTIVATOR MTA"/>
    <property type="match status" value="1"/>
</dbReference>
<dbReference type="EMBL" id="MWPS01000043">
    <property type="protein sequence ID" value="OPG15075.1"/>
    <property type="molecule type" value="Genomic_DNA"/>
</dbReference>
<feature type="domain" description="HTH merR-type" evidence="2">
    <location>
        <begin position="7"/>
        <end position="76"/>
    </location>
</feature>
<dbReference type="OrthoDB" id="1894615at2"/>
<dbReference type="AlphaFoldDB" id="A0A1V4EQ61"/>
<protein>
    <recommendedName>
        <fullName evidence="2">HTH merR-type domain-containing protein</fullName>
    </recommendedName>
</protein>
<sequence length="319" mass="37551">MQMINGYYSIGETASLTGLTVKTIRHYANENVVAPSVLSEKGYRLYAPSDIWRLALVRLLRNMEFNLPQVRSILNQSADIPSVIRWQKDILDLQIRHLTDVRSRLEQIPFSTLSDASLTHLHMILEAMNMSKEDKQAWLTDRWSEVMIPEDASEDWKIAFLQQLKDSLPTEWNAEQIRAWTELQEFLEAPMYRDQLRETVRPFWQLLEKRTIEPDDWRTLMGKVMDRAIVASQASLTVDDSEVQSIVEEWINVFSTVFHLPVDETFIARFSYYAELVVCEPNKRLWEIMIRLNPEKMESPFRAQVLMLEGLRWKLKQMK</sequence>
<dbReference type="Proteomes" id="UP000190229">
    <property type="component" value="Unassembled WGS sequence"/>
</dbReference>
<dbReference type="PANTHER" id="PTHR30204">
    <property type="entry name" value="REDOX-CYCLING DRUG-SENSING TRANSCRIPTIONAL ACTIVATOR SOXR"/>
    <property type="match status" value="1"/>
</dbReference>
<dbReference type="Gene3D" id="1.10.1660.10">
    <property type="match status" value="1"/>
</dbReference>